<dbReference type="RefSeq" id="WP_163299103.1">
    <property type="nucleotide sequence ID" value="NZ_JAAGRR010000106.1"/>
</dbReference>
<proteinExistence type="predicted"/>
<dbReference type="Proteomes" id="UP000469346">
    <property type="component" value="Unassembled WGS sequence"/>
</dbReference>
<dbReference type="AlphaFoldDB" id="A0A6N9TPK4"/>
<sequence length="428" mass="47340">MKVIETAQRYLVAFMAVAFAAAVVAAGGVARAADDPLLQTLVKKGVLTPEEARAIAKENGREAGLPPALQGLSIGLLGYLDYSIGKSPKAGGEESFDRFTLGRGYLTVKKRITPWLSARITSDITRKADGDWEFRLKYLYAEFRPGDLGFLTDMKAEFGQGHNPWLDFEEHVNPYRCQGTMAIERAGVFNSADLGVSLRGNIGGKLPDAKEKTGNHHYDGLYGSWQVGVYNGGGYHADEANQNKAVEVRLTARPLPWLLPGFQLSYLGMFGEGNKDYNGDKPDYMVNLGMLSYEHPLFIFTAQYFQTTGNAAGSWVKTDALGNLVDELQTQGYSFFGRVRLPFVTNRLSLFGRYDHFDQDNDDDIAKDTAYDLYIVGLSFDVAKGNLLVLDYETTNYDDDTGLKHKLPATGTKLGDDYKVQLVYQLAF</sequence>
<organism evidence="2 3">
    <name type="scientific">Dissulfurirhabdus thermomarina</name>
    <dbReference type="NCBI Taxonomy" id="1765737"/>
    <lineage>
        <taxon>Bacteria</taxon>
        <taxon>Deltaproteobacteria</taxon>
        <taxon>Dissulfurirhabdaceae</taxon>
        <taxon>Dissulfurirhabdus</taxon>
    </lineage>
</organism>
<gene>
    <name evidence="2" type="ORF">G3N55_09010</name>
</gene>
<name>A0A6N9TPK4_DISTH</name>
<dbReference type="SUPFAM" id="SSF56935">
    <property type="entry name" value="Porins"/>
    <property type="match status" value="1"/>
</dbReference>
<dbReference type="InterPro" id="IPR023614">
    <property type="entry name" value="Porin_dom_sf"/>
</dbReference>
<feature type="chain" id="PRO_5027026958" description="Porin" evidence="1">
    <location>
        <begin position="26"/>
        <end position="428"/>
    </location>
</feature>
<accession>A0A6N9TPK4</accession>
<keyword evidence="1" id="KW-0732">Signal</keyword>
<evidence type="ECO:0000313" key="2">
    <source>
        <dbReference type="EMBL" id="NDY42978.1"/>
    </source>
</evidence>
<reference evidence="2 3" key="1">
    <citation type="submission" date="2020-02" db="EMBL/GenBank/DDBJ databases">
        <title>Comparative genomics of sulfur disproportionating microorganisms.</title>
        <authorList>
            <person name="Ward L.M."/>
            <person name="Bertran E."/>
            <person name="Johnston D.T."/>
        </authorList>
    </citation>
    <scope>NUCLEOTIDE SEQUENCE [LARGE SCALE GENOMIC DNA]</scope>
    <source>
        <strain evidence="2 3">DSM 100025</strain>
    </source>
</reference>
<evidence type="ECO:0000256" key="1">
    <source>
        <dbReference type="SAM" id="SignalP"/>
    </source>
</evidence>
<comment type="caution">
    <text evidence="2">The sequence shown here is derived from an EMBL/GenBank/DDBJ whole genome shotgun (WGS) entry which is preliminary data.</text>
</comment>
<feature type="signal peptide" evidence="1">
    <location>
        <begin position="1"/>
        <end position="25"/>
    </location>
</feature>
<dbReference type="EMBL" id="JAAGRR010000106">
    <property type="protein sequence ID" value="NDY42978.1"/>
    <property type="molecule type" value="Genomic_DNA"/>
</dbReference>
<keyword evidence="3" id="KW-1185">Reference proteome</keyword>
<evidence type="ECO:0008006" key="4">
    <source>
        <dbReference type="Google" id="ProtNLM"/>
    </source>
</evidence>
<protein>
    <recommendedName>
        <fullName evidence="4">Porin</fullName>
    </recommendedName>
</protein>
<dbReference type="Gene3D" id="2.40.160.10">
    <property type="entry name" value="Porin"/>
    <property type="match status" value="1"/>
</dbReference>
<evidence type="ECO:0000313" key="3">
    <source>
        <dbReference type="Proteomes" id="UP000469346"/>
    </source>
</evidence>